<dbReference type="AlphaFoldDB" id="A1ZLC1"/>
<evidence type="ECO:0000256" key="2">
    <source>
        <dbReference type="ARBA" id="ARBA00023015"/>
    </source>
</evidence>
<evidence type="ECO:0000259" key="5">
    <source>
        <dbReference type="PROSITE" id="PS50931"/>
    </source>
</evidence>
<comment type="similarity">
    <text evidence="1">Belongs to the LysR transcriptional regulatory family.</text>
</comment>
<proteinExistence type="inferred from homology"/>
<protein>
    <submittedName>
        <fullName evidence="6">Transcriptional Regulator, LysR family</fullName>
    </submittedName>
</protein>
<evidence type="ECO:0000313" key="7">
    <source>
        <dbReference type="Proteomes" id="UP000004095"/>
    </source>
</evidence>
<dbReference type="EMBL" id="AAWS01000014">
    <property type="protein sequence ID" value="EAY28675.1"/>
    <property type="molecule type" value="Genomic_DNA"/>
</dbReference>
<dbReference type="InterPro" id="IPR005119">
    <property type="entry name" value="LysR_subst-bd"/>
</dbReference>
<evidence type="ECO:0000256" key="3">
    <source>
        <dbReference type="ARBA" id="ARBA00023125"/>
    </source>
</evidence>
<dbReference type="SUPFAM" id="SSF46785">
    <property type="entry name" value="Winged helix' DNA-binding domain"/>
    <property type="match status" value="1"/>
</dbReference>
<dbReference type="PANTHER" id="PTHR30346:SF28">
    <property type="entry name" value="HTH-TYPE TRANSCRIPTIONAL REGULATOR CYNR"/>
    <property type="match status" value="1"/>
</dbReference>
<dbReference type="SUPFAM" id="SSF53850">
    <property type="entry name" value="Periplasmic binding protein-like II"/>
    <property type="match status" value="1"/>
</dbReference>
<dbReference type="PROSITE" id="PS50931">
    <property type="entry name" value="HTH_LYSR"/>
    <property type="match status" value="1"/>
</dbReference>
<keyword evidence="7" id="KW-1185">Reference proteome</keyword>
<gene>
    <name evidence="6" type="ORF">M23134_07773</name>
</gene>
<evidence type="ECO:0000256" key="1">
    <source>
        <dbReference type="ARBA" id="ARBA00009437"/>
    </source>
</evidence>
<dbReference type="eggNOG" id="COG0583">
    <property type="taxonomic scope" value="Bacteria"/>
</dbReference>
<evidence type="ECO:0000313" key="6">
    <source>
        <dbReference type="EMBL" id="EAY28675.1"/>
    </source>
</evidence>
<dbReference type="Proteomes" id="UP000004095">
    <property type="component" value="Unassembled WGS sequence"/>
</dbReference>
<dbReference type="PRINTS" id="PR00039">
    <property type="entry name" value="HTHLYSR"/>
</dbReference>
<keyword evidence="3" id="KW-0238">DNA-binding</keyword>
<accession>A1ZLC1</accession>
<comment type="caution">
    <text evidence="6">The sequence shown here is derived from an EMBL/GenBank/DDBJ whole genome shotgun (WGS) entry which is preliminary data.</text>
</comment>
<dbReference type="InterPro" id="IPR036390">
    <property type="entry name" value="WH_DNA-bd_sf"/>
</dbReference>
<feature type="domain" description="HTH lysR-type" evidence="5">
    <location>
        <begin position="1"/>
        <end position="58"/>
    </location>
</feature>
<dbReference type="Pfam" id="PF03466">
    <property type="entry name" value="LysR_substrate"/>
    <property type="match status" value="1"/>
</dbReference>
<dbReference type="InterPro" id="IPR036388">
    <property type="entry name" value="WH-like_DNA-bd_sf"/>
</dbReference>
<evidence type="ECO:0000256" key="4">
    <source>
        <dbReference type="ARBA" id="ARBA00023163"/>
    </source>
</evidence>
<dbReference type="PANTHER" id="PTHR30346">
    <property type="entry name" value="TRANSCRIPTIONAL DUAL REGULATOR HCAR-RELATED"/>
    <property type="match status" value="1"/>
</dbReference>
<dbReference type="GO" id="GO:0032993">
    <property type="term" value="C:protein-DNA complex"/>
    <property type="evidence" value="ECO:0007669"/>
    <property type="project" value="TreeGrafter"/>
</dbReference>
<dbReference type="CDD" id="cd08414">
    <property type="entry name" value="PBP2_LTTR_aromatics_like"/>
    <property type="match status" value="1"/>
</dbReference>
<keyword evidence="4" id="KW-0804">Transcription</keyword>
<dbReference type="Pfam" id="PF00126">
    <property type="entry name" value="HTH_1"/>
    <property type="match status" value="1"/>
</dbReference>
<dbReference type="InterPro" id="IPR000847">
    <property type="entry name" value="LysR_HTH_N"/>
</dbReference>
<reference evidence="6 7" key="1">
    <citation type="submission" date="2007-01" db="EMBL/GenBank/DDBJ databases">
        <authorList>
            <person name="Haygood M."/>
            <person name="Podell S."/>
            <person name="Anderson C."/>
            <person name="Hopkinson B."/>
            <person name="Roe K."/>
            <person name="Barbeau K."/>
            <person name="Gaasterland T."/>
            <person name="Ferriera S."/>
            <person name="Johnson J."/>
            <person name="Kravitz S."/>
            <person name="Beeson K."/>
            <person name="Sutton G."/>
            <person name="Rogers Y.-H."/>
            <person name="Friedman R."/>
            <person name="Frazier M."/>
            <person name="Venter J.C."/>
        </authorList>
    </citation>
    <scope>NUCLEOTIDE SEQUENCE [LARGE SCALE GENOMIC DNA]</scope>
    <source>
        <strain evidence="6 7">ATCC 23134</strain>
    </source>
</reference>
<sequence length="301" mass="34219">MELKHVEYFFVLANELNFSQAAKKLHISQPPLSRHIKALEAELGTTLFYRNTQSVRLTKEGELFYEEAKALLSQVKGAVSKLKTIVKSAPTQVQIGFVRPAMLLFLPGLLKTFRQSHPHIQVNITEINYPETTKSMLLNNQLDAAFSHSASLCNDLVYHQVFSEQLKLVMLPNHPLANCQEISLGELKDEQFIFFPRKLSPTLYDLFISACFEQGNFHPNVWMEATPPLARVELVAQGMGVSLAAASLEQMFVGKVVFKNIVSTPWVQFPIDLVWNPHFQHQVIQVFVDFAKKYMANWQAT</sequence>
<dbReference type="Gene3D" id="3.40.190.10">
    <property type="entry name" value="Periplasmic binding protein-like II"/>
    <property type="match status" value="2"/>
</dbReference>
<dbReference type="FunFam" id="1.10.10.10:FF:000001">
    <property type="entry name" value="LysR family transcriptional regulator"/>
    <property type="match status" value="1"/>
</dbReference>
<keyword evidence="2" id="KW-0805">Transcription regulation</keyword>
<dbReference type="RefSeq" id="WP_002697386.1">
    <property type="nucleotide sequence ID" value="NZ_AAWS01000014.1"/>
</dbReference>
<organism evidence="6 7">
    <name type="scientific">Microscilla marina ATCC 23134</name>
    <dbReference type="NCBI Taxonomy" id="313606"/>
    <lineage>
        <taxon>Bacteria</taxon>
        <taxon>Pseudomonadati</taxon>
        <taxon>Bacteroidota</taxon>
        <taxon>Cytophagia</taxon>
        <taxon>Cytophagales</taxon>
        <taxon>Microscillaceae</taxon>
        <taxon>Microscilla</taxon>
    </lineage>
</organism>
<dbReference type="OrthoDB" id="9803735at2"/>
<name>A1ZLC1_MICM2</name>
<dbReference type="Gene3D" id="1.10.10.10">
    <property type="entry name" value="Winged helix-like DNA-binding domain superfamily/Winged helix DNA-binding domain"/>
    <property type="match status" value="1"/>
</dbReference>
<dbReference type="GO" id="GO:0003700">
    <property type="term" value="F:DNA-binding transcription factor activity"/>
    <property type="evidence" value="ECO:0007669"/>
    <property type="project" value="InterPro"/>
</dbReference>
<dbReference type="GO" id="GO:0003677">
    <property type="term" value="F:DNA binding"/>
    <property type="evidence" value="ECO:0007669"/>
    <property type="project" value="UniProtKB-KW"/>
</dbReference>